<organism evidence="10 11">
    <name type="scientific">Wickerhamomyces anomalus (strain ATCC 58044 / CBS 1984 / NCYC 433 / NRRL Y-366-8)</name>
    <name type="common">Yeast</name>
    <name type="synonym">Hansenula anomala</name>
    <dbReference type="NCBI Taxonomy" id="683960"/>
    <lineage>
        <taxon>Eukaryota</taxon>
        <taxon>Fungi</taxon>
        <taxon>Dikarya</taxon>
        <taxon>Ascomycota</taxon>
        <taxon>Saccharomycotina</taxon>
        <taxon>Saccharomycetes</taxon>
        <taxon>Phaffomycetales</taxon>
        <taxon>Wickerhamomycetaceae</taxon>
        <taxon>Wickerhamomyces</taxon>
    </lineage>
</organism>
<dbReference type="GeneID" id="30200141"/>
<dbReference type="GO" id="GO:0042802">
    <property type="term" value="F:identical protein binding"/>
    <property type="evidence" value="ECO:0007669"/>
    <property type="project" value="EnsemblFungi"/>
</dbReference>
<dbReference type="STRING" id="683960.A0A1E3PA28"/>
<dbReference type="GO" id="GO:0000902">
    <property type="term" value="P:cell morphogenesis"/>
    <property type="evidence" value="ECO:0007669"/>
    <property type="project" value="EnsemblFungi"/>
</dbReference>
<evidence type="ECO:0000259" key="9">
    <source>
        <dbReference type="Pfam" id="PF24598"/>
    </source>
</evidence>
<dbReference type="GO" id="GO:0005768">
    <property type="term" value="C:endosome"/>
    <property type="evidence" value="ECO:0007669"/>
    <property type="project" value="EnsemblFungi"/>
</dbReference>
<evidence type="ECO:0000256" key="1">
    <source>
        <dbReference type="ARBA" id="ARBA00004395"/>
    </source>
</evidence>
<accession>A0A1E3PA28</accession>
<protein>
    <submittedName>
        <fullName evidence="10">Uncharacterized protein</fullName>
    </submittedName>
</protein>
<keyword evidence="4" id="KW-0333">Golgi apparatus</keyword>
<feature type="domain" description="DOP1-like C-terminal" evidence="9">
    <location>
        <begin position="1136"/>
        <end position="1596"/>
    </location>
</feature>
<dbReference type="EMBL" id="KV454208">
    <property type="protein sequence ID" value="ODQ61802.1"/>
    <property type="molecule type" value="Genomic_DNA"/>
</dbReference>
<dbReference type="Pfam" id="PF24598">
    <property type="entry name" value="DOP1_C"/>
    <property type="match status" value="1"/>
</dbReference>
<comment type="subcellular location">
    <subcellularLocation>
        <location evidence="1">Golgi apparatus membrane</location>
        <topology evidence="1">Peripheral membrane protein</topology>
    </subcellularLocation>
</comment>
<dbReference type="InterPro" id="IPR056457">
    <property type="entry name" value="DOP1_C"/>
</dbReference>
<evidence type="ECO:0000256" key="4">
    <source>
        <dbReference type="ARBA" id="ARBA00023034"/>
    </source>
</evidence>
<dbReference type="GO" id="GO:0005829">
    <property type="term" value="C:cytosol"/>
    <property type="evidence" value="ECO:0007669"/>
    <property type="project" value="GOC"/>
</dbReference>
<dbReference type="Pfam" id="PF04118">
    <property type="entry name" value="Dopey_N"/>
    <property type="match status" value="1"/>
</dbReference>
<dbReference type="GO" id="GO:0007029">
    <property type="term" value="P:endoplasmic reticulum organization"/>
    <property type="evidence" value="ECO:0007669"/>
    <property type="project" value="EnsemblFungi"/>
</dbReference>
<evidence type="ECO:0000256" key="5">
    <source>
        <dbReference type="ARBA" id="ARBA00023136"/>
    </source>
</evidence>
<dbReference type="InterPro" id="IPR007249">
    <property type="entry name" value="DOP1_N"/>
</dbReference>
<dbReference type="RefSeq" id="XP_019041009.1">
    <property type="nucleotide sequence ID" value="XM_019182895.1"/>
</dbReference>
<dbReference type="OrthoDB" id="297643at2759"/>
<dbReference type="GO" id="GO:0042147">
    <property type="term" value="P:retrograde transport, endosome to Golgi"/>
    <property type="evidence" value="ECO:0007669"/>
    <property type="project" value="EnsemblFungi"/>
</dbReference>
<evidence type="ECO:0000313" key="11">
    <source>
        <dbReference type="Proteomes" id="UP000094112"/>
    </source>
</evidence>
<dbReference type="PANTHER" id="PTHR14042">
    <property type="entry name" value="DOPEY-RELATED"/>
    <property type="match status" value="1"/>
</dbReference>
<gene>
    <name evidence="10" type="ORF">WICANDRAFT_59880</name>
</gene>
<dbReference type="PANTHER" id="PTHR14042:SF24">
    <property type="entry name" value="PROTEIN DOPEY-1 HOMOLOG"/>
    <property type="match status" value="1"/>
</dbReference>
<proteinExistence type="inferred from homology"/>
<evidence type="ECO:0000259" key="8">
    <source>
        <dbReference type="Pfam" id="PF24597"/>
    </source>
</evidence>
<keyword evidence="2" id="KW-0813">Transport</keyword>
<evidence type="ECO:0000256" key="2">
    <source>
        <dbReference type="ARBA" id="ARBA00022448"/>
    </source>
</evidence>
<dbReference type="GO" id="GO:0000139">
    <property type="term" value="C:Golgi membrane"/>
    <property type="evidence" value="ECO:0007669"/>
    <property type="project" value="UniProtKB-SubCell"/>
</dbReference>
<keyword evidence="3" id="KW-0653">Protein transport</keyword>
<dbReference type="InterPro" id="IPR056458">
    <property type="entry name" value="TPR_DOP1_M"/>
</dbReference>
<dbReference type="GO" id="GO:0006895">
    <property type="term" value="P:Golgi to endosome transport"/>
    <property type="evidence" value="ECO:0007669"/>
    <property type="project" value="EnsemblFungi"/>
</dbReference>
<evidence type="ECO:0000259" key="7">
    <source>
        <dbReference type="Pfam" id="PF04118"/>
    </source>
</evidence>
<keyword evidence="11" id="KW-1185">Reference proteome</keyword>
<dbReference type="GO" id="GO:0000301">
    <property type="term" value="P:retrograde transport, vesicle recycling within Golgi"/>
    <property type="evidence" value="ECO:0007669"/>
    <property type="project" value="EnsemblFungi"/>
</dbReference>
<dbReference type="Pfam" id="PF24597">
    <property type="entry name" value="TPR_DOP1_M"/>
    <property type="match status" value="1"/>
</dbReference>
<feature type="domain" description="DOP1-like middle TPR" evidence="8">
    <location>
        <begin position="331"/>
        <end position="517"/>
    </location>
</feature>
<dbReference type="GO" id="GO:0015031">
    <property type="term" value="P:protein transport"/>
    <property type="evidence" value="ECO:0007669"/>
    <property type="project" value="UniProtKB-KW"/>
</dbReference>
<name>A0A1E3PA28_WICAA</name>
<sequence length="1617" mass="184771">MGTLDSKDKKYAAAVEKALGFFDSVEEWADHISFLSKLLKALQQKHTTQHWIPHDLKISITLSKCLSPNLPSGVHQKTIEVYNFIFKELGVDALASNVNIWIPGILPIMQFASISIKPAIIDLYKNYLLTLPSNVLKSVVKPILSYLLPSIDDERSEFFDTSIALIDSLRTELKDDSLFWQSVFLIIITSEERRLGCLIWCNKRLPDLNVVIEPPEDTKNDVLNYYKSELKKRLTSEQLALITPEPGLLIRSFIATLKSDNILIQRGFLDLMIKKVQLNSTVLQKLSPEKDLQNLIISAISAVLKKDMSINRRIWNWLLGPETSNAVHVEYFQNNGAVHLKDGLLKLFDGKYDQQPSYQQKLVGYKICLAIMDRWEIGSQVVPDVLIPLLKSVQQSSGLSPNEFNEILKSASALFDAVETLTIWSNLSKMIKSENIDFLIFVLQNFNVQDEEMIIHQFPLFFITSLIKSQQTEGWFKLLNLAINTIPQRAYLPIEHASHEISELSKDDILNKIAEYYENNDVLALPFKPADLSKITLDIVTDLVIKNISAKEQTFDYVLLLNCVIDSIPELNFYNAELVNIIKSSTFRDSVLINIAKLFPKLHFDSPFTRIDILRNLIFQLCSLLKEDGIKYQVEVVKALHQLSLSTSSNYVEAALTSYILDLKSLNDRLIVFNYLWIHSTEATLLDRPLHILLDDLHDMNHSNYSILQRWIVGNINSGLINRLFQLITLKLSETVDDKSVFSYHCSIVLNVLNTDLKGLLPLFKEELSVINSVEYKNEDISTYKEFTLYALEKFLNKGQFNAKSSCVVFKLIELLLDGREKNFEHLVQRTFELSQSFIINKIDDVQYESVSIILLDHIKELIKVLISTRAKIPSIFESPDNEQSPFIKFLLLSFLRFNSSDLLSSWIELLVTTFKYQDESIFEFVEPIILQILKKVNSFYFNGSESKDDVSISLLLGVLQELLSLVRSYVVTLEVNGTKNTNHDPGFFSSVVSGVLGDSSKHLDADSVISKNRRTMNICFAESTKICFEIWKESDASLKKRNDTQGDLSIKYQSLKLKHKSKMLLEKLYELESVEVLKTMILVNNVDYPVVFKVLNVLDGTRPQLTIPHIFKLINTIVRSTNKQQSPNVLETSVFLVEYARSLQNDSIEDLYDDSMNFLKEVSSDLSTYKLILINVVKFISVIAQKLRRSKFGEQKKTKKEIGDMFLKILPASLNFKNVDVSSAIATSINDTESKKTEDIDNNDALTSSVQLDAPSNQEELFSSVSSIVPSLSAIVSENDKLSTIVSTILINLITPNLKSKNAPKTISSYHLELLEELSKDYSSVKSLKFLISEAFNDSQFFNANVEDTSYWNAIIKNWIKNDAGDKLSEYINRLTSSNASNIFNWNENEQVVRAMTLKRIAYLLLVCDKDQHIVLLKEIFDKLGWLFNQNISSSAEIFLVIRSVLLRFSPIHLYDHWTFIYTMLQQFFLMILTADKAEVSRLNTNTIFQASKLLDLLLVLKFEDFQEWIFIIDTINAIYRNVDIVSLIDKISLRDELFESSNLTNEKSELLTKLSESKGLRKPALIGIRQIGSMSSLKPFFDGLSYYNYENIYNGANMDYESCEQDILFDLFDGF</sequence>
<comment type="similarity">
    <text evidence="6">Belongs to the DOP1 family.</text>
</comment>
<feature type="domain" description="DOP1 N-terminal" evidence="7">
    <location>
        <begin position="5"/>
        <end position="322"/>
    </location>
</feature>
<evidence type="ECO:0000256" key="3">
    <source>
        <dbReference type="ARBA" id="ARBA00022927"/>
    </source>
</evidence>
<dbReference type="Proteomes" id="UP000094112">
    <property type="component" value="Unassembled WGS sequence"/>
</dbReference>
<evidence type="ECO:0000256" key="6">
    <source>
        <dbReference type="ARBA" id="ARBA00046326"/>
    </source>
</evidence>
<dbReference type="InterPro" id="IPR040314">
    <property type="entry name" value="DOP1"/>
</dbReference>
<keyword evidence="5" id="KW-0472">Membrane</keyword>
<dbReference type="GO" id="GO:0005802">
    <property type="term" value="C:trans-Golgi network"/>
    <property type="evidence" value="ECO:0007669"/>
    <property type="project" value="EnsemblFungi"/>
</dbReference>
<evidence type="ECO:0000313" key="10">
    <source>
        <dbReference type="EMBL" id="ODQ61802.1"/>
    </source>
</evidence>
<reference evidence="10 11" key="1">
    <citation type="journal article" date="2016" name="Proc. Natl. Acad. Sci. U.S.A.">
        <title>Comparative genomics of biotechnologically important yeasts.</title>
        <authorList>
            <person name="Riley R."/>
            <person name="Haridas S."/>
            <person name="Wolfe K.H."/>
            <person name="Lopes M.R."/>
            <person name="Hittinger C.T."/>
            <person name="Goeker M."/>
            <person name="Salamov A.A."/>
            <person name="Wisecaver J.H."/>
            <person name="Long T.M."/>
            <person name="Calvey C.H."/>
            <person name="Aerts A.L."/>
            <person name="Barry K.W."/>
            <person name="Choi C."/>
            <person name="Clum A."/>
            <person name="Coughlan A.Y."/>
            <person name="Deshpande S."/>
            <person name="Douglass A.P."/>
            <person name="Hanson S.J."/>
            <person name="Klenk H.-P."/>
            <person name="LaButti K.M."/>
            <person name="Lapidus A."/>
            <person name="Lindquist E.A."/>
            <person name="Lipzen A.M."/>
            <person name="Meier-Kolthoff J.P."/>
            <person name="Ohm R.A."/>
            <person name="Otillar R.P."/>
            <person name="Pangilinan J.L."/>
            <person name="Peng Y."/>
            <person name="Rokas A."/>
            <person name="Rosa C.A."/>
            <person name="Scheuner C."/>
            <person name="Sibirny A.A."/>
            <person name="Slot J.C."/>
            <person name="Stielow J.B."/>
            <person name="Sun H."/>
            <person name="Kurtzman C.P."/>
            <person name="Blackwell M."/>
            <person name="Grigoriev I.V."/>
            <person name="Jeffries T.W."/>
        </authorList>
    </citation>
    <scope>NUCLEOTIDE SEQUENCE [LARGE SCALE GENOMIC DNA]</scope>
    <source>
        <strain evidence="11">ATCC 58044 / CBS 1984 / NCYC 433 / NRRL Y-366-8</strain>
    </source>
</reference>